<proteinExistence type="predicted"/>
<evidence type="ECO:0000313" key="2">
    <source>
        <dbReference type="Proteomes" id="UP000324222"/>
    </source>
</evidence>
<dbReference type="EMBL" id="VSRR010011803">
    <property type="protein sequence ID" value="MPC53679.1"/>
    <property type="molecule type" value="Genomic_DNA"/>
</dbReference>
<reference evidence="1 2" key="1">
    <citation type="submission" date="2019-05" db="EMBL/GenBank/DDBJ databases">
        <title>Another draft genome of Portunus trituberculatus and its Hox gene families provides insights of decapod evolution.</title>
        <authorList>
            <person name="Jeong J.-H."/>
            <person name="Song I."/>
            <person name="Kim S."/>
            <person name="Choi T."/>
            <person name="Kim D."/>
            <person name="Ryu S."/>
            <person name="Kim W."/>
        </authorList>
    </citation>
    <scope>NUCLEOTIDE SEQUENCE [LARGE SCALE GENOMIC DNA]</scope>
    <source>
        <tissue evidence="1">Muscle</tissue>
    </source>
</reference>
<sequence length="64" mass="7250">MLQDNIVQLAPRRPFTPSRSCRSRQAASTGRLKCPNNLSFICELLFSSRNVQSTVVRSTGFHIR</sequence>
<gene>
    <name evidence="1" type="ORF">E2C01_047577</name>
</gene>
<keyword evidence="2" id="KW-1185">Reference proteome</keyword>
<organism evidence="1 2">
    <name type="scientific">Portunus trituberculatus</name>
    <name type="common">Swimming crab</name>
    <name type="synonym">Neptunus trituberculatus</name>
    <dbReference type="NCBI Taxonomy" id="210409"/>
    <lineage>
        <taxon>Eukaryota</taxon>
        <taxon>Metazoa</taxon>
        <taxon>Ecdysozoa</taxon>
        <taxon>Arthropoda</taxon>
        <taxon>Crustacea</taxon>
        <taxon>Multicrustacea</taxon>
        <taxon>Malacostraca</taxon>
        <taxon>Eumalacostraca</taxon>
        <taxon>Eucarida</taxon>
        <taxon>Decapoda</taxon>
        <taxon>Pleocyemata</taxon>
        <taxon>Brachyura</taxon>
        <taxon>Eubrachyura</taxon>
        <taxon>Portunoidea</taxon>
        <taxon>Portunidae</taxon>
        <taxon>Portuninae</taxon>
        <taxon>Portunus</taxon>
    </lineage>
</organism>
<name>A0A5B7G7U7_PORTR</name>
<evidence type="ECO:0000313" key="1">
    <source>
        <dbReference type="EMBL" id="MPC53679.1"/>
    </source>
</evidence>
<dbReference type="AlphaFoldDB" id="A0A5B7G7U7"/>
<dbReference type="Proteomes" id="UP000324222">
    <property type="component" value="Unassembled WGS sequence"/>
</dbReference>
<comment type="caution">
    <text evidence="1">The sequence shown here is derived from an EMBL/GenBank/DDBJ whole genome shotgun (WGS) entry which is preliminary data.</text>
</comment>
<protein>
    <submittedName>
        <fullName evidence="1">Uncharacterized protein</fullName>
    </submittedName>
</protein>
<accession>A0A5B7G7U7</accession>